<evidence type="ECO:0000313" key="8">
    <source>
        <dbReference type="Proteomes" id="UP001206925"/>
    </source>
</evidence>
<accession>A0AAD5C974</accession>
<proteinExistence type="predicted"/>
<protein>
    <recommendedName>
        <fullName evidence="6">Protein kinase domain-containing protein</fullName>
    </recommendedName>
</protein>
<keyword evidence="2" id="KW-0808">Transferase</keyword>
<gene>
    <name evidence="7" type="ORF">M8C21_009036</name>
</gene>
<dbReference type="FunFam" id="3.30.200.20:FF:000039">
    <property type="entry name" value="receptor-like protein kinase FERONIA"/>
    <property type="match status" value="1"/>
</dbReference>
<dbReference type="GO" id="GO:0009506">
    <property type="term" value="C:plasmodesma"/>
    <property type="evidence" value="ECO:0007669"/>
    <property type="project" value="TreeGrafter"/>
</dbReference>
<dbReference type="GO" id="GO:0005886">
    <property type="term" value="C:plasma membrane"/>
    <property type="evidence" value="ECO:0007669"/>
    <property type="project" value="TreeGrafter"/>
</dbReference>
<name>A0AAD5C974_AMBAR</name>
<evidence type="ECO:0000313" key="7">
    <source>
        <dbReference type="EMBL" id="KAI7737045.1"/>
    </source>
</evidence>
<dbReference type="SUPFAM" id="SSF56112">
    <property type="entry name" value="Protein kinase-like (PK-like)"/>
    <property type="match status" value="2"/>
</dbReference>
<dbReference type="Pfam" id="PF07714">
    <property type="entry name" value="PK_Tyr_Ser-Thr"/>
    <property type="match status" value="1"/>
</dbReference>
<dbReference type="EMBL" id="JAMZMK010009134">
    <property type="protein sequence ID" value="KAI7737045.1"/>
    <property type="molecule type" value="Genomic_DNA"/>
</dbReference>
<dbReference type="AlphaFoldDB" id="A0AAD5C974"/>
<keyword evidence="5" id="KW-0067">ATP-binding</keyword>
<dbReference type="GO" id="GO:0005524">
    <property type="term" value="F:ATP binding"/>
    <property type="evidence" value="ECO:0007669"/>
    <property type="project" value="UniProtKB-KW"/>
</dbReference>
<dbReference type="PROSITE" id="PS50011">
    <property type="entry name" value="PROTEIN_KINASE_DOM"/>
    <property type="match status" value="1"/>
</dbReference>
<dbReference type="InterPro" id="IPR000719">
    <property type="entry name" value="Prot_kinase_dom"/>
</dbReference>
<evidence type="ECO:0000256" key="1">
    <source>
        <dbReference type="ARBA" id="ARBA00022527"/>
    </source>
</evidence>
<reference evidence="7" key="1">
    <citation type="submission" date="2022-06" db="EMBL/GenBank/DDBJ databases">
        <title>Uncovering the hologenomic basis of an extraordinary plant invasion.</title>
        <authorList>
            <person name="Bieker V.C."/>
            <person name="Martin M.D."/>
            <person name="Gilbert T."/>
            <person name="Hodgins K."/>
            <person name="Battlay P."/>
            <person name="Petersen B."/>
            <person name="Wilson J."/>
        </authorList>
    </citation>
    <scope>NUCLEOTIDE SEQUENCE</scope>
    <source>
        <strain evidence="7">AA19_3_7</strain>
        <tissue evidence="7">Leaf</tissue>
    </source>
</reference>
<evidence type="ECO:0000256" key="3">
    <source>
        <dbReference type="ARBA" id="ARBA00022741"/>
    </source>
</evidence>
<dbReference type="GO" id="GO:0004714">
    <property type="term" value="F:transmembrane receptor protein tyrosine kinase activity"/>
    <property type="evidence" value="ECO:0007669"/>
    <property type="project" value="InterPro"/>
</dbReference>
<dbReference type="PANTHER" id="PTHR27003">
    <property type="entry name" value="OS07G0166700 PROTEIN"/>
    <property type="match status" value="1"/>
</dbReference>
<comment type="caution">
    <text evidence="7">The sequence shown here is derived from an EMBL/GenBank/DDBJ whole genome shotgun (WGS) entry which is preliminary data.</text>
</comment>
<organism evidence="7 8">
    <name type="scientific">Ambrosia artemisiifolia</name>
    <name type="common">Common ragweed</name>
    <dbReference type="NCBI Taxonomy" id="4212"/>
    <lineage>
        <taxon>Eukaryota</taxon>
        <taxon>Viridiplantae</taxon>
        <taxon>Streptophyta</taxon>
        <taxon>Embryophyta</taxon>
        <taxon>Tracheophyta</taxon>
        <taxon>Spermatophyta</taxon>
        <taxon>Magnoliopsida</taxon>
        <taxon>eudicotyledons</taxon>
        <taxon>Gunneridae</taxon>
        <taxon>Pentapetalae</taxon>
        <taxon>asterids</taxon>
        <taxon>campanulids</taxon>
        <taxon>Asterales</taxon>
        <taxon>Asteraceae</taxon>
        <taxon>Asteroideae</taxon>
        <taxon>Heliantheae alliance</taxon>
        <taxon>Heliantheae</taxon>
        <taxon>Ambrosia</taxon>
    </lineage>
</organism>
<dbReference type="InterPro" id="IPR008271">
    <property type="entry name" value="Ser/Thr_kinase_AS"/>
</dbReference>
<dbReference type="Gene3D" id="1.10.510.10">
    <property type="entry name" value="Transferase(Phosphotransferase) domain 1"/>
    <property type="match status" value="1"/>
</dbReference>
<dbReference type="SMART" id="SM00220">
    <property type="entry name" value="S_TKc"/>
    <property type="match status" value="1"/>
</dbReference>
<keyword evidence="1" id="KW-0723">Serine/threonine-protein kinase</keyword>
<dbReference type="Proteomes" id="UP001206925">
    <property type="component" value="Unassembled WGS sequence"/>
</dbReference>
<dbReference type="GO" id="GO:0004674">
    <property type="term" value="F:protein serine/threonine kinase activity"/>
    <property type="evidence" value="ECO:0007669"/>
    <property type="project" value="UniProtKB-KW"/>
</dbReference>
<evidence type="ECO:0000259" key="6">
    <source>
        <dbReference type="PROSITE" id="PS50011"/>
    </source>
</evidence>
<keyword evidence="8" id="KW-1185">Reference proteome</keyword>
<evidence type="ECO:0000256" key="4">
    <source>
        <dbReference type="ARBA" id="ARBA00022777"/>
    </source>
</evidence>
<dbReference type="InterPro" id="IPR011009">
    <property type="entry name" value="Kinase-like_dom_sf"/>
</dbReference>
<evidence type="ECO:0000256" key="5">
    <source>
        <dbReference type="ARBA" id="ARBA00022840"/>
    </source>
</evidence>
<dbReference type="InterPro" id="IPR045272">
    <property type="entry name" value="ANXUR1/2-like"/>
</dbReference>
<dbReference type="InterPro" id="IPR001245">
    <property type="entry name" value="Ser-Thr/Tyr_kinase_cat_dom"/>
</dbReference>
<sequence>MEKWNDLKIPFADIKDATKDFSKKIGEGGYGPVYEGELLINGECMKVAVKRLNSKHGQGLKEFLTEIDLLSGQRHDNLITLVGFCNEENEKIIVYEYADRGSLDGYLKYGNEKCTLTWLERLKIVVDAAKGLDHLHNHLPNNQVIIHRDIKTSNILIDDNWVAKLSDFGLSKSTFSGLGRSTVISYACGTPGYVEPELQQSWMGTRAIDVYSFGIVLFEVLCGRLCNVKYGDDIILSAEVAKKYYAEGILYKIIDPVIRERQISPKSFIKYSTIAYKCLEPRRWRPSIDVVKKALEESLKFQQQVSPSLPTHSISKTEWNSLQIPFAKIKDATKDFTNVIHKGDYSFVYEGELLVHGRYMKVLVKRSYEEFGQGLYQFLSEIHFLWKVAQEYYANGDLDKIIDPSLRKHMNSESLSKLSSIAYKCLHDRPLIVDVIKELEETLKIEMEHEESERLKSLSISYEEDISDEKSL</sequence>
<dbReference type="PANTHER" id="PTHR27003:SF361">
    <property type="entry name" value="PROTEIN KINASE DOMAIN-CONTAINING PROTEIN"/>
    <property type="match status" value="1"/>
</dbReference>
<keyword evidence="4" id="KW-0418">Kinase</keyword>
<dbReference type="Gene3D" id="3.30.200.20">
    <property type="entry name" value="Phosphorylase Kinase, domain 1"/>
    <property type="match status" value="2"/>
</dbReference>
<evidence type="ECO:0000256" key="2">
    <source>
        <dbReference type="ARBA" id="ARBA00022679"/>
    </source>
</evidence>
<keyword evidence="3" id="KW-0547">Nucleotide-binding</keyword>
<dbReference type="PROSITE" id="PS00108">
    <property type="entry name" value="PROTEIN_KINASE_ST"/>
    <property type="match status" value="1"/>
</dbReference>
<feature type="domain" description="Protein kinase" evidence="6">
    <location>
        <begin position="19"/>
        <end position="299"/>
    </location>
</feature>